<reference evidence="4 5" key="1">
    <citation type="journal article" date="2019" name="Int. J. Syst. Evol. Microbiol.">
        <title>The Global Catalogue of Microorganisms (GCM) 10K type strain sequencing project: providing services to taxonomists for standard genome sequencing and annotation.</title>
        <authorList>
            <consortium name="The Broad Institute Genomics Platform"/>
            <consortium name="The Broad Institute Genome Sequencing Center for Infectious Disease"/>
            <person name="Wu L."/>
            <person name="Ma J."/>
        </authorList>
    </citation>
    <scope>NUCLEOTIDE SEQUENCE [LARGE SCALE GENOMIC DNA]</scope>
    <source>
        <strain evidence="4 5">JCM 14326</strain>
    </source>
</reference>
<dbReference type="RefSeq" id="WP_344106332.1">
    <property type="nucleotide sequence ID" value="NZ_BAAANL010000011.1"/>
</dbReference>
<dbReference type="InterPro" id="IPR036188">
    <property type="entry name" value="FAD/NAD-bd_sf"/>
</dbReference>
<dbReference type="PANTHER" id="PTHR43260">
    <property type="entry name" value="3-KETOSTEROID-DELTA-1-DEHYDROGENASE"/>
    <property type="match status" value="1"/>
</dbReference>
<dbReference type="InterPro" id="IPR003953">
    <property type="entry name" value="FAD-dep_OxRdtase_2_FAD-bd"/>
</dbReference>
<evidence type="ECO:0000256" key="2">
    <source>
        <dbReference type="ARBA" id="ARBA00023002"/>
    </source>
</evidence>
<evidence type="ECO:0000313" key="5">
    <source>
        <dbReference type="Proteomes" id="UP001501094"/>
    </source>
</evidence>
<dbReference type="EMBL" id="BAAANL010000011">
    <property type="protein sequence ID" value="GAA1875566.1"/>
    <property type="molecule type" value="Genomic_DNA"/>
</dbReference>
<gene>
    <name evidence="4" type="ORF">GCM10009751_39130</name>
</gene>
<dbReference type="InterPro" id="IPR027477">
    <property type="entry name" value="Succ_DH/fumarate_Rdtase_cat_sf"/>
</dbReference>
<protein>
    <submittedName>
        <fullName evidence="4">FAD-binding dehydrogenase</fullName>
    </submittedName>
</protein>
<evidence type="ECO:0000259" key="3">
    <source>
        <dbReference type="Pfam" id="PF00890"/>
    </source>
</evidence>
<dbReference type="InterPro" id="IPR014614">
    <property type="entry name" value="KsdD_DH"/>
</dbReference>
<sequence length="616" mass="64092">MPDADFNNGPAGRGAAEADVVVIGAGLSGLVTATELAAAGKRVIVLDQEPQPSLGGQAWWSFGGLFLVDSPEQRRLGVRDSAELAFADWLGSAQFAAGADRGVGPDRYGYDWAKGFVEFAAGEMRPWLRSKGVSWFPLVQWAERGGYPAGTGIVDAPGASAPGGSAPGGVVGDQAAEGRGTAPGQIAHGNSVPRFHVTWGTGPGILAPFVAAAREAHRAGRLEIRFRHRVVEVLTSGGAVTGVRAQVLADDAAPGRAPFAGRGAPSSREVTGEVELRAQAVVVASGGIGANHAVARARWPESAGRLPERMLSGVPDSTDGLMIGIARDAGGAVVHEDRMWHYPEGIANHSPVWTDHGIRILPGPSSLWLDADGGRLPAPLYPGFDALGALRHITSRGDDHSWFVLNKTIMEKEFALSGSEQNPDLTGRSVPQLLDRVRGRAVPVRTFAEQSPEFVWGSTAAELAAGMNALTSATPGSRGHIDAEELDRLIAARDAQVLSGLGKDPQVVATRAARAFWVDRRIRVAPARALTDPADGPMLAVRLSVLTRKTLGGLWCDAAGRVLDPAGEVVEGLWAAGEAAGFGGGGVHGHRALEGTFLGGCLFTGRTTGRAIAGSL</sequence>
<dbReference type="NCBIfam" id="NF009472">
    <property type="entry name" value="PRK12834.1"/>
    <property type="match status" value="1"/>
</dbReference>
<accession>A0ABN2NN01</accession>
<dbReference type="PANTHER" id="PTHR43260:SF1">
    <property type="entry name" value="KSDD-LIKE STEROID DEHYDROGENASE RV0785"/>
    <property type="match status" value="1"/>
</dbReference>
<keyword evidence="1" id="KW-0285">Flavoprotein</keyword>
<name>A0ABN2NN01_9MICO</name>
<dbReference type="Gene3D" id="3.50.50.60">
    <property type="entry name" value="FAD/NAD(P)-binding domain"/>
    <property type="match status" value="2"/>
</dbReference>
<evidence type="ECO:0000256" key="1">
    <source>
        <dbReference type="ARBA" id="ARBA00022630"/>
    </source>
</evidence>
<keyword evidence="2" id="KW-0560">Oxidoreductase</keyword>
<keyword evidence="5" id="KW-1185">Reference proteome</keyword>
<dbReference type="Gene3D" id="3.90.700.10">
    <property type="entry name" value="Succinate dehydrogenase/fumarate reductase flavoprotein, catalytic domain"/>
    <property type="match status" value="1"/>
</dbReference>
<comment type="caution">
    <text evidence="4">The sequence shown here is derived from an EMBL/GenBank/DDBJ whole genome shotgun (WGS) entry which is preliminary data.</text>
</comment>
<feature type="domain" description="FAD-dependent oxidoreductase 2 FAD-binding" evidence="3">
    <location>
        <begin position="19"/>
        <end position="598"/>
    </location>
</feature>
<dbReference type="SUPFAM" id="SSF51905">
    <property type="entry name" value="FAD/NAD(P)-binding domain"/>
    <property type="match status" value="1"/>
</dbReference>
<organism evidence="4 5">
    <name type="scientific">Myceligenerans crystallogenes</name>
    <dbReference type="NCBI Taxonomy" id="316335"/>
    <lineage>
        <taxon>Bacteria</taxon>
        <taxon>Bacillati</taxon>
        <taxon>Actinomycetota</taxon>
        <taxon>Actinomycetes</taxon>
        <taxon>Micrococcales</taxon>
        <taxon>Promicromonosporaceae</taxon>
        <taxon>Myceligenerans</taxon>
    </lineage>
</organism>
<proteinExistence type="predicted"/>
<dbReference type="Pfam" id="PF00890">
    <property type="entry name" value="FAD_binding_2"/>
    <property type="match status" value="1"/>
</dbReference>
<evidence type="ECO:0000313" key="4">
    <source>
        <dbReference type="EMBL" id="GAA1875566.1"/>
    </source>
</evidence>
<dbReference type="Proteomes" id="UP001501094">
    <property type="component" value="Unassembled WGS sequence"/>
</dbReference>